<dbReference type="InterPro" id="IPR001425">
    <property type="entry name" value="Arc/bac/fun_rhodopsins"/>
</dbReference>
<dbReference type="EMBL" id="FOOQ01000002">
    <property type="protein sequence ID" value="SFG54971.1"/>
    <property type="molecule type" value="Genomic_DNA"/>
</dbReference>
<dbReference type="PANTHER" id="PTHR28286">
    <property type="match status" value="1"/>
</dbReference>
<protein>
    <submittedName>
        <fullName evidence="12">Sensory rhodopsin</fullName>
    </submittedName>
</protein>
<proteinExistence type="inferred from homology"/>
<dbReference type="GO" id="GO:0007602">
    <property type="term" value="P:phototransduction"/>
    <property type="evidence" value="ECO:0007669"/>
    <property type="project" value="UniProtKB-KW"/>
</dbReference>
<dbReference type="PRINTS" id="PR00251">
    <property type="entry name" value="BACTRLOPSIN"/>
</dbReference>
<evidence type="ECO:0000256" key="3">
    <source>
        <dbReference type="ARBA" id="ARBA00022543"/>
    </source>
</evidence>
<name>A0A1I2SYD3_9EURY</name>
<keyword evidence="7 11" id="KW-1133">Transmembrane helix</keyword>
<gene>
    <name evidence="12" type="ORF">SAMN04488063_2383</name>
</gene>
<keyword evidence="8" id="KW-0157">Chromophore</keyword>
<dbReference type="PROSITE" id="PS00327">
    <property type="entry name" value="BACTERIAL_OPSIN_RET"/>
    <property type="match status" value="1"/>
</dbReference>
<reference evidence="13" key="1">
    <citation type="submission" date="2016-10" db="EMBL/GenBank/DDBJ databases">
        <authorList>
            <person name="Varghese N."/>
            <person name="Submissions S."/>
        </authorList>
    </citation>
    <scope>NUCLEOTIDE SEQUENCE [LARGE SCALE GENOMIC DNA]</scope>
    <source>
        <strain evidence="13">CGMCC 1.7739</strain>
    </source>
</reference>
<evidence type="ECO:0000256" key="4">
    <source>
        <dbReference type="ARBA" id="ARBA00022606"/>
    </source>
</evidence>
<feature type="transmembrane region" description="Helical" evidence="11">
    <location>
        <begin position="124"/>
        <end position="145"/>
    </location>
</feature>
<evidence type="ECO:0000313" key="12">
    <source>
        <dbReference type="EMBL" id="SFG54971.1"/>
    </source>
</evidence>
<evidence type="ECO:0000256" key="9">
    <source>
        <dbReference type="ARBA" id="ARBA00023136"/>
    </source>
</evidence>
<dbReference type="GO" id="GO:0016020">
    <property type="term" value="C:membrane"/>
    <property type="evidence" value="ECO:0007669"/>
    <property type="project" value="UniProtKB-SubCell"/>
</dbReference>
<dbReference type="PANTHER" id="PTHR28286:SF2">
    <property type="entry name" value="BACTERIORHODOPSIN _OPSIN, NOPA (EUROFUNG)"/>
    <property type="match status" value="1"/>
</dbReference>
<organism evidence="12 13">
    <name type="scientific">Halopelagius inordinatus</name>
    <dbReference type="NCBI Taxonomy" id="553467"/>
    <lineage>
        <taxon>Archaea</taxon>
        <taxon>Methanobacteriati</taxon>
        <taxon>Methanobacteriota</taxon>
        <taxon>Stenosarchaea group</taxon>
        <taxon>Halobacteria</taxon>
        <taxon>Halobacteriales</taxon>
        <taxon>Haloferacaceae</taxon>
    </lineage>
</organism>
<evidence type="ECO:0000256" key="7">
    <source>
        <dbReference type="ARBA" id="ARBA00022989"/>
    </source>
</evidence>
<feature type="transmembrane region" description="Helical" evidence="11">
    <location>
        <begin position="166"/>
        <end position="188"/>
    </location>
</feature>
<evidence type="ECO:0000256" key="2">
    <source>
        <dbReference type="ARBA" id="ARBA00008130"/>
    </source>
</evidence>
<evidence type="ECO:0000256" key="6">
    <source>
        <dbReference type="ARBA" id="ARBA00022925"/>
    </source>
</evidence>
<dbReference type="Gene3D" id="1.20.1070.10">
    <property type="entry name" value="Rhodopsin 7-helix transmembrane proteins"/>
    <property type="match status" value="1"/>
</dbReference>
<evidence type="ECO:0000256" key="8">
    <source>
        <dbReference type="ARBA" id="ARBA00022991"/>
    </source>
</evidence>
<dbReference type="GO" id="GO:0009881">
    <property type="term" value="F:photoreceptor activity"/>
    <property type="evidence" value="ECO:0007669"/>
    <property type="project" value="UniProtKB-KW"/>
</dbReference>
<dbReference type="SMART" id="SM01021">
    <property type="entry name" value="Bac_rhodopsin"/>
    <property type="match status" value="1"/>
</dbReference>
<feature type="transmembrane region" description="Helical" evidence="11">
    <location>
        <begin position="73"/>
        <end position="90"/>
    </location>
</feature>
<feature type="transmembrane region" description="Helical" evidence="11">
    <location>
        <begin position="6"/>
        <end position="24"/>
    </location>
</feature>
<dbReference type="RefSeq" id="WP_092892432.1">
    <property type="nucleotide sequence ID" value="NZ_FOOQ01000002.1"/>
</dbReference>
<keyword evidence="5 11" id="KW-0812">Transmembrane</keyword>
<dbReference type="Pfam" id="PF01036">
    <property type="entry name" value="Bac_rhodopsin"/>
    <property type="match status" value="1"/>
</dbReference>
<sequence length="241" mass="25872">MFETYTLWLWIGTVGMTLGTLPPLKRAFTDARHRSYYAVLASIPGIAAVAYLAMALGYGFQTVDGAVFFVPRYVDWLLTTPLLVLYLGMLCRPSKRVYAALLGLDVVVILSGVAAVFLGGLLGIAVFGVGCVAFAVLAYLLVVGLQRRAVVGDDRVETVFTKLRNLTVVLWSLYPVVWVLSGPGLGLLNPSTEILVVTYLDLITKVGFVAIAVNGSDALDRLTNVRGRADSAARRPGSTAD</sequence>
<feature type="transmembrane region" description="Helical" evidence="11">
    <location>
        <begin position="36"/>
        <end position="61"/>
    </location>
</feature>
<dbReference type="InterPro" id="IPR018229">
    <property type="entry name" value="Rhodopsin_retinal_BS"/>
</dbReference>
<dbReference type="PROSITE" id="PS00950">
    <property type="entry name" value="BACTERIAL_OPSIN_1"/>
    <property type="match status" value="1"/>
</dbReference>
<comment type="subcellular location">
    <subcellularLocation>
        <location evidence="1">Membrane</location>
        <topology evidence="1">Multi-pass membrane protein</topology>
    </subcellularLocation>
</comment>
<evidence type="ECO:0000313" key="13">
    <source>
        <dbReference type="Proteomes" id="UP000198876"/>
    </source>
</evidence>
<keyword evidence="9 11" id="KW-0472">Membrane</keyword>
<dbReference type="GO" id="GO:0005216">
    <property type="term" value="F:monoatomic ion channel activity"/>
    <property type="evidence" value="ECO:0007669"/>
    <property type="project" value="InterPro"/>
</dbReference>
<keyword evidence="4" id="KW-0716">Sensory transduction</keyword>
<evidence type="ECO:0000256" key="11">
    <source>
        <dbReference type="SAM" id="Phobius"/>
    </source>
</evidence>
<feature type="transmembrane region" description="Helical" evidence="11">
    <location>
        <begin position="97"/>
        <end position="118"/>
    </location>
</feature>
<dbReference type="SUPFAM" id="SSF81321">
    <property type="entry name" value="Family A G protein-coupled receptor-like"/>
    <property type="match status" value="1"/>
</dbReference>
<accession>A0A1I2SYD3</accession>
<keyword evidence="3" id="KW-0600">Photoreceptor protein</keyword>
<keyword evidence="13" id="KW-1185">Reference proteome</keyword>
<keyword evidence="6" id="KW-0681">Retinal protein</keyword>
<dbReference type="AlphaFoldDB" id="A0A1I2SYD3"/>
<keyword evidence="10" id="KW-0675">Receptor</keyword>
<dbReference type="CDD" id="cd15029">
    <property type="entry name" value="7tm_SRI_SRII"/>
    <property type="match status" value="1"/>
</dbReference>
<dbReference type="OrthoDB" id="330248at2157"/>
<evidence type="ECO:0000256" key="10">
    <source>
        <dbReference type="ARBA" id="ARBA00023170"/>
    </source>
</evidence>
<comment type="similarity">
    <text evidence="2">Belongs to the archaeal/bacterial/fungal opsin family.</text>
</comment>
<dbReference type="Proteomes" id="UP000198876">
    <property type="component" value="Unassembled WGS sequence"/>
</dbReference>
<feature type="transmembrane region" description="Helical" evidence="11">
    <location>
        <begin position="194"/>
        <end position="213"/>
    </location>
</feature>
<evidence type="ECO:0000256" key="5">
    <source>
        <dbReference type="ARBA" id="ARBA00022692"/>
    </source>
</evidence>
<evidence type="ECO:0000256" key="1">
    <source>
        <dbReference type="ARBA" id="ARBA00004141"/>
    </source>
</evidence>
<dbReference type="STRING" id="553467.SAMN04488063_2383"/>